<dbReference type="SUPFAM" id="SSF46785">
    <property type="entry name" value="Winged helix' DNA-binding domain"/>
    <property type="match status" value="1"/>
</dbReference>
<dbReference type="GO" id="GO:0006952">
    <property type="term" value="P:defense response"/>
    <property type="evidence" value="ECO:0007669"/>
    <property type="project" value="InterPro"/>
</dbReference>
<dbReference type="InterPro" id="IPR036390">
    <property type="entry name" value="WH_DNA-bd_sf"/>
</dbReference>
<dbReference type="Pfam" id="PF23282">
    <property type="entry name" value="WHD_ROQ1"/>
    <property type="match status" value="1"/>
</dbReference>
<evidence type="ECO:0008006" key="7">
    <source>
        <dbReference type="Google" id="ProtNLM"/>
    </source>
</evidence>
<feature type="domain" description="NB-ARC" evidence="3">
    <location>
        <begin position="9"/>
        <end position="166"/>
    </location>
</feature>
<evidence type="ECO:0000313" key="6">
    <source>
        <dbReference type="Proteomes" id="UP001372338"/>
    </source>
</evidence>
<dbReference type="InterPro" id="IPR011713">
    <property type="entry name" value="Leu-rich_rpt_3"/>
</dbReference>
<dbReference type="Gene3D" id="1.10.8.430">
    <property type="entry name" value="Helical domain of apoptotic protease-activating factors"/>
    <property type="match status" value="1"/>
</dbReference>
<dbReference type="PANTHER" id="PTHR11017">
    <property type="entry name" value="LEUCINE-RICH REPEAT-CONTAINING PROTEIN"/>
    <property type="match status" value="1"/>
</dbReference>
<dbReference type="SUPFAM" id="SSF52540">
    <property type="entry name" value="P-loop containing nucleoside triphosphate hydrolases"/>
    <property type="match status" value="1"/>
</dbReference>
<evidence type="ECO:0000313" key="5">
    <source>
        <dbReference type="EMBL" id="KAK7257138.1"/>
    </source>
</evidence>
<dbReference type="SUPFAM" id="SSF52058">
    <property type="entry name" value="L domain-like"/>
    <property type="match status" value="1"/>
</dbReference>
<comment type="caution">
    <text evidence="5">The sequence shown here is derived from an EMBL/GenBank/DDBJ whole genome shotgun (WGS) entry which is preliminary data.</text>
</comment>
<dbReference type="EMBL" id="JAYWIO010000006">
    <property type="protein sequence ID" value="KAK7257138.1"/>
    <property type="molecule type" value="Genomic_DNA"/>
</dbReference>
<keyword evidence="6" id="KW-1185">Reference proteome</keyword>
<dbReference type="InterPro" id="IPR042197">
    <property type="entry name" value="Apaf_helical"/>
</dbReference>
<dbReference type="Pfam" id="PF07725">
    <property type="entry name" value="LRR_3"/>
    <property type="match status" value="1"/>
</dbReference>
<evidence type="ECO:0000256" key="2">
    <source>
        <dbReference type="ARBA" id="ARBA00022737"/>
    </source>
</evidence>
<accession>A0AAN9HUY1</accession>
<keyword evidence="2" id="KW-0677">Repeat</keyword>
<reference evidence="5 6" key="1">
    <citation type="submission" date="2024-01" db="EMBL/GenBank/DDBJ databases">
        <title>The genomes of 5 underutilized Papilionoideae crops provide insights into root nodulation and disease resistanc.</title>
        <authorList>
            <person name="Yuan L."/>
        </authorList>
    </citation>
    <scope>NUCLEOTIDE SEQUENCE [LARGE SCALE GENOMIC DNA]</scope>
    <source>
        <strain evidence="5">ZHUSHIDOU_FW_LH</strain>
        <tissue evidence="5">Leaf</tissue>
    </source>
</reference>
<dbReference type="InterPro" id="IPR027417">
    <property type="entry name" value="P-loop_NTPase"/>
</dbReference>
<dbReference type="Proteomes" id="UP001372338">
    <property type="component" value="Unassembled WGS sequence"/>
</dbReference>
<dbReference type="InterPro" id="IPR002182">
    <property type="entry name" value="NB-ARC"/>
</dbReference>
<dbReference type="GO" id="GO:0043531">
    <property type="term" value="F:ADP binding"/>
    <property type="evidence" value="ECO:0007669"/>
    <property type="project" value="InterPro"/>
</dbReference>
<name>A0AAN9HUY1_CROPI</name>
<dbReference type="AlphaFoldDB" id="A0AAN9HUY1"/>
<evidence type="ECO:0000256" key="1">
    <source>
        <dbReference type="ARBA" id="ARBA00022614"/>
    </source>
</evidence>
<evidence type="ECO:0000259" key="4">
    <source>
        <dbReference type="Pfam" id="PF23282"/>
    </source>
</evidence>
<evidence type="ECO:0000259" key="3">
    <source>
        <dbReference type="Pfam" id="PF00931"/>
    </source>
</evidence>
<dbReference type="PANTHER" id="PTHR11017:SF559">
    <property type="entry name" value="DISEASE RESISTANCE PROTEIN CHL1"/>
    <property type="match status" value="1"/>
</dbReference>
<dbReference type="InterPro" id="IPR044974">
    <property type="entry name" value="Disease_R_plants"/>
</dbReference>
<dbReference type="PRINTS" id="PR00364">
    <property type="entry name" value="DISEASERSIST"/>
</dbReference>
<gene>
    <name evidence="5" type="ORF">RIF29_30891</name>
</gene>
<dbReference type="Gene3D" id="3.40.50.300">
    <property type="entry name" value="P-loop containing nucleotide triphosphate hydrolases"/>
    <property type="match status" value="1"/>
</dbReference>
<sequence length="429" mass="48568">MDSLLSIGNEDVRFIGIWGMAGVGKTTFARVIYERIYSHFEIYCFLPNVREVSKTSDGLVCLQRKLLSLLKIRNLEIDDVYDGKKKIRNLLCRKKVLLVLDDINSLSQLENLAQKQEWFGPGSRVIVTVRDMHLLVSHGVCEKYKMKILNSSDSFKLFSLKAFKRDQPPELYLELTKSMVKYAGGLPLALEVLGSFLCGRGLSEWKDVVANMSQVPRNEILNPLKISYDGLGDAEKTMFLDIAFFFTGRLKVDVVQILKDFGLQPTIGISLLIEKSLITCGGTCQKGILEMHDLLQEMGRNVVFQESPTDTSKRSRLCSLEDINQLLRKNKGSECIQGIILKLSDSCEADWDPEAFSKLCNLRVLIILCNLHLPLGLKCLSSSLRLLEWKGYPLQDLPLGLPLDELVHLKMHCSKLKRLWSGTQVRILQ</sequence>
<dbReference type="InterPro" id="IPR058192">
    <property type="entry name" value="WHD_ROQ1-like"/>
</dbReference>
<feature type="domain" description="Disease resistance protein Roq1-like winged-helix" evidence="4">
    <location>
        <begin position="234"/>
        <end position="306"/>
    </location>
</feature>
<organism evidence="5 6">
    <name type="scientific">Crotalaria pallida</name>
    <name type="common">Smooth rattlebox</name>
    <name type="synonym">Crotalaria striata</name>
    <dbReference type="NCBI Taxonomy" id="3830"/>
    <lineage>
        <taxon>Eukaryota</taxon>
        <taxon>Viridiplantae</taxon>
        <taxon>Streptophyta</taxon>
        <taxon>Embryophyta</taxon>
        <taxon>Tracheophyta</taxon>
        <taxon>Spermatophyta</taxon>
        <taxon>Magnoliopsida</taxon>
        <taxon>eudicotyledons</taxon>
        <taxon>Gunneridae</taxon>
        <taxon>Pentapetalae</taxon>
        <taxon>rosids</taxon>
        <taxon>fabids</taxon>
        <taxon>Fabales</taxon>
        <taxon>Fabaceae</taxon>
        <taxon>Papilionoideae</taxon>
        <taxon>50 kb inversion clade</taxon>
        <taxon>genistoids sensu lato</taxon>
        <taxon>core genistoids</taxon>
        <taxon>Crotalarieae</taxon>
        <taxon>Crotalaria</taxon>
    </lineage>
</organism>
<dbReference type="Pfam" id="PF00931">
    <property type="entry name" value="NB-ARC"/>
    <property type="match status" value="1"/>
</dbReference>
<protein>
    <recommendedName>
        <fullName evidence="7">NB-ARC domain-containing protein</fullName>
    </recommendedName>
</protein>
<proteinExistence type="predicted"/>
<keyword evidence="1" id="KW-0433">Leucine-rich repeat</keyword>